<evidence type="ECO:0000259" key="2">
    <source>
        <dbReference type="Pfam" id="PF13559"/>
    </source>
</evidence>
<accession>A0ABN3YBV9</accession>
<keyword evidence="1" id="KW-1133">Transmembrane helix</keyword>
<comment type="caution">
    <text evidence="3">The sequence shown here is derived from an EMBL/GenBank/DDBJ whole genome shotgun (WGS) entry which is preliminary data.</text>
</comment>
<feature type="domain" description="Protein-glutamine gamma-glutamyltransferase-like C-terminal" evidence="2">
    <location>
        <begin position="132"/>
        <end position="201"/>
    </location>
</feature>
<dbReference type="InterPro" id="IPR025403">
    <property type="entry name" value="TgpA-like_C"/>
</dbReference>
<evidence type="ECO:0000313" key="4">
    <source>
        <dbReference type="Proteomes" id="UP001501035"/>
    </source>
</evidence>
<keyword evidence="4" id="KW-1185">Reference proteome</keyword>
<gene>
    <name evidence="3" type="ORF">GCM10010528_03450</name>
</gene>
<evidence type="ECO:0000256" key="1">
    <source>
        <dbReference type="SAM" id="Phobius"/>
    </source>
</evidence>
<dbReference type="EMBL" id="BAAAVS010000002">
    <property type="protein sequence ID" value="GAA3024811.1"/>
    <property type="molecule type" value="Genomic_DNA"/>
</dbReference>
<protein>
    <recommendedName>
        <fullName evidence="2">Protein-glutamine gamma-glutamyltransferase-like C-terminal domain-containing protein</fullName>
    </recommendedName>
</protein>
<dbReference type="Pfam" id="PF13559">
    <property type="entry name" value="DUF4129"/>
    <property type="match status" value="1"/>
</dbReference>
<dbReference type="Proteomes" id="UP001501035">
    <property type="component" value="Unassembled WGS sequence"/>
</dbReference>
<feature type="transmembrane region" description="Helical" evidence="1">
    <location>
        <begin position="60"/>
        <end position="81"/>
    </location>
</feature>
<name>A0ABN3YBV9_9ACTN</name>
<keyword evidence="1" id="KW-0812">Transmembrane</keyword>
<evidence type="ECO:0000313" key="3">
    <source>
        <dbReference type="EMBL" id="GAA3024811.1"/>
    </source>
</evidence>
<organism evidence="3 4">
    <name type="scientific">Gordonia defluvii</name>
    <dbReference type="NCBI Taxonomy" id="283718"/>
    <lineage>
        <taxon>Bacteria</taxon>
        <taxon>Bacillati</taxon>
        <taxon>Actinomycetota</taxon>
        <taxon>Actinomycetes</taxon>
        <taxon>Mycobacteriales</taxon>
        <taxon>Gordoniaceae</taxon>
        <taxon>Gordonia</taxon>
    </lineage>
</organism>
<reference evidence="3 4" key="1">
    <citation type="journal article" date="2019" name="Int. J. Syst. Evol. Microbiol.">
        <title>The Global Catalogue of Microorganisms (GCM) 10K type strain sequencing project: providing services to taxonomists for standard genome sequencing and annotation.</title>
        <authorList>
            <consortium name="The Broad Institute Genomics Platform"/>
            <consortium name="The Broad Institute Genome Sequencing Center for Infectious Disease"/>
            <person name="Wu L."/>
            <person name="Ma J."/>
        </authorList>
    </citation>
    <scope>NUCLEOTIDE SEQUENCE [LARGE SCALE GENOMIC DNA]</scope>
    <source>
        <strain evidence="3 4">JCM 14234</strain>
    </source>
</reference>
<keyword evidence="1" id="KW-0472">Membrane</keyword>
<proteinExistence type="predicted"/>
<sequence length="230" mass="24623">MIYLALDPDNDTARQWLRDELSKPRYADPAAKSPEWRSPQTPGFLDRLGKWLSGLFNSGLSLTIGFLLLALLIAVAGYVVVRVRRETRRTGDAIDGSPGAVLGGIAGTAEQFRSAAAEALAAGDYDNAVLAAMRAIAQSASDRTLLLGARSATAHDIARRLRHVFPDHYGVLYSAAEVFDAVAYGGRHAGAGSAAALVHLDADLRDTRPTGYVDDEIAEMSLPLLPPVRR</sequence>
<dbReference type="RefSeq" id="WP_290703960.1">
    <property type="nucleotide sequence ID" value="NZ_BAAAVS010000002.1"/>
</dbReference>